<reference evidence="6" key="1">
    <citation type="submission" date="2011-07" db="EMBL/GenBank/DDBJ databases">
        <title>Divergent evolution of antigenic variation in African trypanosomes.</title>
        <authorList>
            <person name="Jackson A.P."/>
            <person name="Berry A."/>
            <person name="Allison H.C."/>
            <person name="Burton P."/>
            <person name="Anderson J."/>
            <person name="Aslett M."/>
            <person name="Brown R."/>
            <person name="Corton N."/>
            <person name="Harris D."/>
            <person name="Hauser H."/>
            <person name="Gamble J."/>
            <person name="Gilderthorp R."/>
            <person name="McQuillan J."/>
            <person name="Quail M.A."/>
            <person name="Sanders M."/>
            <person name="Van Tonder A."/>
            <person name="Ginger M.L."/>
            <person name="Donelson J.E."/>
            <person name="Field M.C."/>
            <person name="Barry J.D."/>
            <person name="Berriman M."/>
            <person name="Hertz-Fowler C."/>
        </authorList>
    </citation>
    <scope>NUCLEOTIDE SEQUENCE [LARGE SCALE GENOMIC DNA]</scope>
    <source>
        <strain evidence="6">IL3000</strain>
    </source>
</reference>
<dbReference type="PROSITE" id="PS00028">
    <property type="entry name" value="ZINC_FINGER_C2H2_1"/>
    <property type="match status" value="1"/>
</dbReference>
<keyword evidence="1" id="KW-0479">Metal-binding</keyword>
<proteinExistence type="predicted"/>
<feature type="domain" description="C2H2-type" evidence="4">
    <location>
        <begin position="520"/>
        <end position="548"/>
    </location>
</feature>
<dbReference type="VEuPathDB" id="TriTrypDB:TcIL3000_0_60730"/>
<feature type="compositionally biased region" description="Basic residues" evidence="3">
    <location>
        <begin position="577"/>
        <end position="587"/>
    </location>
</feature>
<protein>
    <submittedName>
        <fullName evidence="5">WGS project CAEQ00000000 data, annotated contig 2445</fullName>
    </submittedName>
</protein>
<feature type="region of interest" description="Disordered" evidence="3">
    <location>
        <begin position="574"/>
        <end position="599"/>
    </location>
</feature>
<feature type="coiled-coil region" evidence="2">
    <location>
        <begin position="77"/>
        <end position="108"/>
    </location>
</feature>
<keyword evidence="2" id="KW-0175">Coiled coil</keyword>
<gene>
    <name evidence="5" type="ORF">TCIL3000_0_60730</name>
</gene>
<dbReference type="AlphaFoldDB" id="F9WE81"/>
<comment type="caution">
    <text evidence="5">The sequence shown here is derived from an EMBL/GenBank/DDBJ whole genome shotgun (WGS) entry which is preliminary data.</text>
</comment>
<evidence type="ECO:0000313" key="5">
    <source>
        <dbReference type="EMBL" id="CCD15587.1"/>
    </source>
</evidence>
<evidence type="ECO:0000256" key="3">
    <source>
        <dbReference type="SAM" id="MobiDB-lite"/>
    </source>
</evidence>
<feature type="compositionally biased region" description="Basic and acidic residues" evidence="3">
    <location>
        <begin position="588"/>
        <end position="599"/>
    </location>
</feature>
<reference evidence="5 6" key="2">
    <citation type="journal article" date="2012" name="Proc. Natl. Acad. Sci. U.S.A.">
        <title>Antigenic diversity is generated by distinct evolutionary mechanisms in African trypanosome species.</title>
        <authorList>
            <person name="Jackson A.P."/>
            <person name="Berry A."/>
            <person name="Aslett M."/>
            <person name="Allison H.C."/>
            <person name="Burton P."/>
            <person name="Vavrova-Anderson J."/>
            <person name="Brown R."/>
            <person name="Browne H."/>
            <person name="Corton N."/>
            <person name="Hauser H."/>
            <person name="Gamble J."/>
            <person name="Gilderthorp R."/>
            <person name="Marcello L."/>
            <person name="McQuillan J."/>
            <person name="Otto T.D."/>
            <person name="Quail M.A."/>
            <person name="Sanders M.J."/>
            <person name="van Tonder A."/>
            <person name="Ginger M.L."/>
            <person name="Field M.C."/>
            <person name="Barry J.D."/>
            <person name="Hertz-Fowler C."/>
            <person name="Berriman M."/>
        </authorList>
    </citation>
    <scope>NUCLEOTIDE SEQUENCE [LARGE SCALE GENOMIC DNA]</scope>
    <source>
        <strain evidence="5 6">IL3000</strain>
    </source>
</reference>
<dbReference type="SMART" id="SM00355">
    <property type="entry name" value="ZnF_C2H2"/>
    <property type="match status" value="3"/>
</dbReference>
<keyword evidence="6" id="KW-1185">Reference proteome</keyword>
<dbReference type="Proteomes" id="UP000000702">
    <property type="component" value="Unassembled WGS sequence"/>
</dbReference>
<dbReference type="PROSITE" id="PS50157">
    <property type="entry name" value="ZINC_FINGER_C2H2_2"/>
    <property type="match status" value="1"/>
</dbReference>
<evidence type="ECO:0000259" key="4">
    <source>
        <dbReference type="PROSITE" id="PS50157"/>
    </source>
</evidence>
<evidence type="ECO:0000256" key="1">
    <source>
        <dbReference type="PROSITE-ProRule" id="PRU00042"/>
    </source>
</evidence>
<dbReference type="EMBL" id="CAEQ01001959">
    <property type="protein sequence ID" value="CCD15587.1"/>
    <property type="molecule type" value="Genomic_DNA"/>
</dbReference>
<evidence type="ECO:0000256" key="2">
    <source>
        <dbReference type="SAM" id="Coils"/>
    </source>
</evidence>
<keyword evidence="1" id="KW-0862">Zinc</keyword>
<dbReference type="Gene3D" id="3.30.160.60">
    <property type="entry name" value="Classic Zinc Finger"/>
    <property type="match status" value="1"/>
</dbReference>
<dbReference type="InterPro" id="IPR013087">
    <property type="entry name" value="Znf_C2H2_type"/>
</dbReference>
<dbReference type="GO" id="GO:0008270">
    <property type="term" value="F:zinc ion binding"/>
    <property type="evidence" value="ECO:0007669"/>
    <property type="project" value="UniProtKB-KW"/>
</dbReference>
<name>F9WE81_TRYCI</name>
<keyword evidence="1" id="KW-0863">Zinc-finger</keyword>
<organism evidence="5 6">
    <name type="scientific">Trypanosoma congolense (strain IL3000)</name>
    <dbReference type="NCBI Taxonomy" id="1068625"/>
    <lineage>
        <taxon>Eukaryota</taxon>
        <taxon>Discoba</taxon>
        <taxon>Euglenozoa</taxon>
        <taxon>Kinetoplastea</taxon>
        <taxon>Metakinetoplastina</taxon>
        <taxon>Trypanosomatida</taxon>
        <taxon>Trypanosomatidae</taxon>
        <taxon>Trypanosoma</taxon>
        <taxon>Nannomonas</taxon>
    </lineage>
</organism>
<sequence>MVYWKFLKNFHFFLFFQMEKLMTMKVFWLTMVLGVASANGKKTACQLDKKEAGRLFALAKALEATYKIAEKYDEHSLKEASENMTRLKNNFDQSKRALLEHLQELEKTKAYTLEERMLLGVVVVEVARENENLYRSFEEASTHFREHWHKAKAAIKKALGKKGEGSSVNCNETMSAFSHFIRCHVTGGRNRSSPDTTSTLGTVCEGQDYTQHLRESTGDAILEIPLEVAWRRWGGLRGEQESSKRPACPSTTLWKNSIILATQHMKDLAEVAQRTEATRNQSVVSLAFSTDLRRGVEERNNMKKIAHDVKVAVLPGVFTSVKTNRQTTEDGRTTVILERRVQVAEMNLATIFQHYLEGSRNTTQSLNLWVSVLVCLGVVVVVEIARRHKTNGPAEYNTTTAQQHPVEELSKFCVDGGTHDGGNTSEAHPKQEAVHTHREAILSRGVPCPHPLGKKTQAFPEEVEKHIWDDHLNWEKPGVDEMRLLCPFCLANCDSYKIMIAHMKDGHWDEKNNYTNSAGMKCRYCEESFRSYGGVQRHLKEYHQGEPALDDDMVVQSMQFKCLQCEKTLPSNEKQRVHIRQVPRKPTRAGDYHDETEKR</sequence>
<evidence type="ECO:0000313" key="6">
    <source>
        <dbReference type="Proteomes" id="UP000000702"/>
    </source>
</evidence>
<accession>F9WE81</accession>